<comment type="caution">
    <text evidence="1">The sequence shown here is derived from an EMBL/GenBank/DDBJ whole genome shotgun (WGS) entry which is preliminary data.</text>
</comment>
<dbReference type="EMBL" id="CM046393">
    <property type="protein sequence ID" value="KAI8551749.1"/>
    <property type="molecule type" value="Genomic_DNA"/>
</dbReference>
<reference evidence="1" key="1">
    <citation type="submission" date="2022-02" db="EMBL/GenBank/DDBJ databases">
        <title>Plant Genome Project.</title>
        <authorList>
            <person name="Zhang R.-G."/>
        </authorList>
    </citation>
    <scope>NUCLEOTIDE SEQUENCE</scope>
    <source>
        <strain evidence="1">AT1</strain>
    </source>
</reference>
<keyword evidence="2" id="KW-1185">Reference proteome</keyword>
<name>A0ACC0NFR7_RHOML</name>
<accession>A0ACC0NFR7</accession>
<sequence length="134" mass="13534">MAFYNSKTLLALLLVFSVLLAITDHTIAGRKTPKHSKNADMKQPQFLVDKDGSFLVPGIGRFMFPKKGHGFNPYTYNPVTGTSGGSAGGVGGSSSGTGGGASHSYVPGGDDTLIPNPGVEVPSGGGSPSAPASP</sequence>
<organism evidence="1 2">
    <name type="scientific">Rhododendron molle</name>
    <name type="common">Chinese azalea</name>
    <name type="synonym">Azalea mollis</name>
    <dbReference type="NCBI Taxonomy" id="49168"/>
    <lineage>
        <taxon>Eukaryota</taxon>
        <taxon>Viridiplantae</taxon>
        <taxon>Streptophyta</taxon>
        <taxon>Embryophyta</taxon>
        <taxon>Tracheophyta</taxon>
        <taxon>Spermatophyta</taxon>
        <taxon>Magnoliopsida</taxon>
        <taxon>eudicotyledons</taxon>
        <taxon>Gunneridae</taxon>
        <taxon>Pentapetalae</taxon>
        <taxon>asterids</taxon>
        <taxon>Ericales</taxon>
        <taxon>Ericaceae</taxon>
        <taxon>Ericoideae</taxon>
        <taxon>Rhodoreae</taxon>
        <taxon>Rhododendron</taxon>
    </lineage>
</organism>
<evidence type="ECO:0000313" key="1">
    <source>
        <dbReference type="EMBL" id="KAI8551749.1"/>
    </source>
</evidence>
<proteinExistence type="predicted"/>
<dbReference type="Proteomes" id="UP001062846">
    <property type="component" value="Chromosome 6"/>
</dbReference>
<protein>
    <submittedName>
        <fullName evidence="1">Uncharacterized protein</fullName>
    </submittedName>
</protein>
<evidence type="ECO:0000313" key="2">
    <source>
        <dbReference type="Proteomes" id="UP001062846"/>
    </source>
</evidence>
<gene>
    <name evidence="1" type="ORF">RHMOL_Rhmol06G0210700</name>
</gene>